<gene>
    <name evidence="2" type="ORF">BO94DRAFT_514805</name>
</gene>
<dbReference type="EMBL" id="MSFK01000011">
    <property type="protein sequence ID" value="PWY89445.1"/>
    <property type="molecule type" value="Genomic_DNA"/>
</dbReference>
<name>A0A317WTM4_9EURO</name>
<proteinExistence type="predicted"/>
<feature type="region of interest" description="Disordered" evidence="1">
    <location>
        <begin position="1"/>
        <end position="54"/>
    </location>
</feature>
<keyword evidence="3" id="KW-1185">Reference proteome</keyword>
<reference evidence="2 3" key="1">
    <citation type="submission" date="2016-12" db="EMBL/GenBank/DDBJ databases">
        <title>The genomes of Aspergillus section Nigri reveals drivers in fungal speciation.</title>
        <authorList>
            <consortium name="DOE Joint Genome Institute"/>
            <person name="Vesth T.C."/>
            <person name="Nybo J."/>
            <person name="Theobald S."/>
            <person name="Brandl J."/>
            <person name="Frisvad J.C."/>
            <person name="Nielsen K.F."/>
            <person name="Lyhne E.K."/>
            <person name="Kogle M.E."/>
            <person name="Kuo A."/>
            <person name="Riley R."/>
            <person name="Clum A."/>
            <person name="Nolan M."/>
            <person name="Lipzen A."/>
            <person name="Salamov A."/>
            <person name="Henrissat B."/>
            <person name="Wiebenga A."/>
            <person name="De Vries R.P."/>
            <person name="Grigoriev I.V."/>
            <person name="Mortensen U.H."/>
            <person name="Andersen M.R."/>
            <person name="Baker S.E."/>
        </authorList>
    </citation>
    <scope>NUCLEOTIDE SEQUENCE [LARGE SCALE GENOMIC DNA]</scope>
    <source>
        <strain evidence="2 3">CBS 115572</strain>
    </source>
</reference>
<dbReference type="Proteomes" id="UP000246702">
    <property type="component" value="Unassembled WGS sequence"/>
</dbReference>
<evidence type="ECO:0000256" key="1">
    <source>
        <dbReference type="SAM" id="MobiDB-lite"/>
    </source>
</evidence>
<evidence type="ECO:0000313" key="3">
    <source>
        <dbReference type="Proteomes" id="UP000246702"/>
    </source>
</evidence>
<sequence length="54" mass="6262">MQEPQVGRWHESPNGQVRLRRFPSTRWPRGSSRQGSAHLNSLRTLFEASNKSRS</sequence>
<evidence type="ECO:0000313" key="2">
    <source>
        <dbReference type="EMBL" id="PWY89445.1"/>
    </source>
</evidence>
<dbReference type="AlphaFoldDB" id="A0A317WTM4"/>
<feature type="compositionally biased region" description="Polar residues" evidence="1">
    <location>
        <begin position="31"/>
        <end position="54"/>
    </location>
</feature>
<organism evidence="2 3">
    <name type="scientific">Aspergillus sclerotioniger CBS 115572</name>
    <dbReference type="NCBI Taxonomy" id="1450535"/>
    <lineage>
        <taxon>Eukaryota</taxon>
        <taxon>Fungi</taxon>
        <taxon>Dikarya</taxon>
        <taxon>Ascomycota</taxon>
        <taxon>Pezizomycotina</taxon>
        <taxon>Eurotiomycetes</taxon>
        <taxon>Eurotiomycetidae</taxon>
        <taxon>Eurotiales</taxon>
        <taxon>Aspergillaceae</taxon>
        <taxon>Aspergillus</taxon>
        <taxon>Aspergillus subgen. Circumdati</taxon>
    </lineage>
</organism>
<dbReference type="GeneID" id="37112043"/>
<accession>A0A317WTM4</accession>
<dbReference type="RefSeq" id="XP_025468356.1">
    <property type="nucleotide sequence ID" value="XM_025609900.1"/>
</dbReference>
<protein>
    <submittedName>
        <fullName evidence="2">Uncharacterized protein</fullName>
    </submittedName>
</protein>
<comment type="caution">
    <text evidence="2">The sequence shown here is derived from an EMBL/GenBank/DDBJ whole genome shotgun (WGS) entry which is preliminary data.</text>
</comment>